<proteinExistence type="predicted"/>
<dbReference type="PANTHER" id="PTHR35004">
    <property type="entry name" value="TRANSPOSASE RV3428C-RELATED"/>
    <property type="match status" value="1"/>
</dbReference>
<dbReference type="Pfam" id="PF09299">
    <property type="entry name" value="Mu-transpos_C"/>
    <property type="match status" value="1"/>
</dbReference>
<accession>A0A645BUV2</accession>
<name>A0A645BUV2_9ZZZZ</name>
<dbReference type="InterPro" id="IPR015378">
    <property type="entry name" value="Transposase-like_Mu_C"/>
</dbReference>
<evidence type="ECO:0000313" key="2">
    <source>
        <dbReference type="EMBL" id="MPM69025.1"/>
    </source>
</evidence>
<protein>
    <recommendedName>
        <fullName evidence="1">Transposase-like Mu C-terminal domain-containing protein</fullName>
    </recommendedName>
</protein>
<sequence>MDVKTIDELNELLKLWINEHYHKLPHHGLGGITPEVAFKTDKRSLKFVDMRTLTEAFLHTEERTVDKTGCISFEGKRYEVGLQLIGRKVEAHYDPSWSDEVEIHHPDFVPFMAKEQVIGEHCGTRAELPERMTTLKPERSRLLDGLNKANISGRTRKDVAVVFRKNREVADHV</sequence>
<evidence type="ECO:0000259" key="1">
    <source>
        <dbReference type="Pfam" id="PF09299"/>
    </source>
</evidence>
<dbReference type="AlphaFoldDB" id="A0A645BUV2"/>
<dbReference type="PANTHER" id="PTHR35004:SF6">
    <property type="entry name" value="TRANSPOSASE"/>
    <property type="match status" value="1"/>
</dbReference>
<organism evidence="2">
    <name type="scientific">bioreactor metagenome</name>
    <dbReference type="NCBI Taxonomy" id="1076179"/>
    <lineage>
        <taxon>unclassified sequences</taxon>
        <taxon>metagenomes</taxon>
        <taxon>ecological metagenomes</taxon>
    </lineage>
</organism>
<reference evidence="2" key="1">
    <citation type="submission" date="2019-08" db="EMBL/GenBank/DDBJ databases">
        <authorList>
            <person name="Kucharzyk K."/>
            <person name="Murdoch R.W."/>
            <person name="Higgins S."/>
            <person name="Loffler F."/>
        </authorList>
    </citation>
    <scope>NUCLEOTIDE SEQUENCE</scope>
</reference>
<comment type="caution">
    <text evidence="2">The sequence shown here is derived from an EMBL/GenBank/DDBJ whole genome shotgun (WGS) entry which is preliminary data.</text>
</comment>
<gene>
    <name evidence="2" type="ORF">SDC9_115969</name>
</gene>
<feature type="domain" description="Transposase-like Mu C-terminal" evidence="1">
    <location>
        <begin position="56"/>
        <end position="107"/>
    </location>
</feature>
<dbReference type="EMBL" id="VSSQ01022604">
    <property type="protein sequence ID" value="MPM69025.1"/>
    <property type="molecule type" value="Genomic_DNA"/>
</dbReference>